<dbReference type="InterPro" id="IPR028364">
    <property type="entry name" value="Ribosomal_uL1/biogenesis"/>
</dbReference>
<accession>A0AAX4PD80</accession>
<keyword evidence="1" id="KW-0689">Ribosomal protein</keyword>
<proteinExistence type="predicted"/>
<reference evidence="1 2" key="1">
    <citation type="submission" date="2024-03" db="EMBL/GenBank/DDBJ databases">
        <title>Complete genome sequence of the green alga Chloropicon roscoffensis RCC1871.</title>
        <authorList>
            <person name="Lemieux C."/>
            <person name="Pombert J.-F."/>
            <person name="Otis C."/>
            <person name="Turmel M."/>
        </authorList>
    </citation>
    <scope>NUCLEOTIDE SEQUENCE [LARGE SCALE GENOMIC DNA]</scope>
    <source>
        <strain evidence="1 2">RCC1871</strain>
    </source>
</reference>
<protein>
    <submittedName>
        <fullName evidence="1">Ribosomal protein L1</fullName>
    </submittedName>
</protein>
<dbReference type="CDD" id="cd00403">
    <property type="entry name" value="Ribosomal_L1"/>
    <property type="match status" value="1"/>
</dbReference>
<dbReference type="EMBL" id="CP151508">
    <property type="protein sequence ID" value="WZN63936.1"/>
    <property type="molecule type" value="Genomic_DNA"/>
</dbReference>
<dbReference type="InterPro" id="IPR016095">
    <property type="entry name" value="Ribosomal_uL1_3-a/b-sand"/>
</dbReference>
<evidence type="ECO:0000313" key="2">
    <source>
        <dbReference type="Proteomes" id="UP001472866"/>
    </source>
</evidence>
<sequence length="253" mass="28128">MASSLDSAQAGKAVKALYAWLKKEAKKKDSSAQLLGGNGADDFFHLSVSLKKTKPERKDKPIRIQISNPLYDLEEAESCLIVKDVAGEGKKAAKEKLRDGNILGVTKVLRVSNLKKKFATHEQKRQLCKDYALFLADTRILPLLPKLLGKTFFKKKKQPVPVDLRGSDAKWKKNIQEAITGTYVHLSGGSNFTVRIGRPEEHSPKQVLDNLLEVADKLSGMESIGKWKNIQRMYVKTTSSVSLLIYSSDGSKE</sequence>
<keyword evidence="2" id="KW-1185">Reference proteome</keyword>
<dbReference type="AlphaFoldDB" id="A0AAX4PD80"/>
<evidence type="ECO:0000313" key="1">
    <source>
        <dbReference type="EMBL" id="WZN63936.1"/>
    </source>
</evidence>
<dbReference type="Gene3D" id="3.40.50.790">
    <property type="match status" value="1"/>
</dbReference>
<dbReference type="GO" id="GO:0005840">
    <property type="term" value="C:ribosome"/>
    <property type="evidence" value="ECO:0007669"/>
    <property type="project" value="UniProtKB-KW"/>
</dbReference>
<dbReference type="Gene3D" id="3.30.190.20">
    <property type="match status" value="1"/>
</dbReference>
<name>A0AAX4PD80_9CHLO</name>
<dbReference type="Pfam" id="PF00687">
    <property type="entry name" value="Ribosomal_L1"/>
    <property type="match status" value="1"/>
</dbReference>
<dbReference type="Proteomes" id="UP001472866">
    <property type="component" value="Chromosome 08"/>
</dbReference>
<keyword evidence="1" id="KW-0687">Ribonucleoprotein</keyword>
<dbReference type="SUPFAM" id="SSF56808">
    <property type="entry name" value="Ribosomal protein L1"/>
    <property type="match status" value="1"/>
</dbReference>
<gene>
    <name evidence="1" type="ORF">HKI87_08g54890</name>
</gene>
<dbReference type="InterPro" id="IPR023674">
    <property type="entry name" value="Ribosomal_uL1-like"/>
</dbReference>
<organism evidence="1 2">
    <name type="scientific">Chloropicon roscoffensis</name>
    <dbReference type="NCBI Taxonomy" id="1461544"/>
    <lineage>
        <taxon>Eukaryota</taxon>
        <taxon>Viridiplantae</taxon>
        <taxon>Chlorophyta</taxon>
        <taxon>Chloropicophyceae</taxon>
        <taxon>Chloropicales</taxon>
        <taxon>Chloropicaceae</taxon>
        <taxon>Chloropicon</taxon>
    </lineage>
</organism>